<dbReference type="GO" id="GO:0035332">
    <property type="term" value="P:positive regulation of hippo signaling"/>
    <property type="evidence" value="ECO:0000318"/>
    <property type="project" value="GO_Central"/>
</dbReference>
<dbReference type="PANTHER" id="PTHR13429:SF5">
    <property type="entry name" value="PROTEIN EXPANDED"/>
    <property type="match status" value="1"/>
</dbReference>
<dbReference type="Proteomes" id="UP000000305">
    <property type="component" value="Unassembled WGS sequence"/>
</dbReference>
<dbReference type="KEGG" id="dpx:DAPPUDRAFT_318158"/>
<dbReference type="InParanoid" id="E9GI18"/>
<dbReference type="STRING" id="6669.E9GI18"/>
<evidence type="ECO:0000256" key="1">
    <source>
        <dbReference type="SAM" id="MobiDB-lite"/>
    </source>
</evidence>
<evidence type="ECO:0000313" key="2">
    <source>
        <dbReference type="EMBL" id="EFX80953.1"/>
    </source>
</evidence>
<feature type="compositionally biased region" description="Polar residues" evidence="1">
    <location>
        <begin position="661"/>
        <end position="685"/>
    </location>
</feature>
<organism evidence="2 3">
    <name type="scientific">Daphnia pulex</name>
    <name type="common">Water flea</name>
    <dbReference type="NCBI Taxonomy" id="6669"/>
    <lineage>
        <taxon>Eukaryota</taxon>
        <taxon>Metazoa</taxon>
        <taxon>Ecdysozoa</taxon>
        <taxon>Arthropoda</taxon>
        <taxon>Crustacea</taxon>
        <taxon>Branchiopoda</taxon>
        <taxon>Diplostraca</taxon>
        <taxon>Cladocera</taxon>
        <taxon>Anomopoda</taxon>
        <taxon>Daphniidae</taxon>
        <taxon>Daphnia</taxon>
    </lineage>
</organism>
<dbReference type="eggNOG" id="KOG4371">
    <property type="taxonomic scope" value="Eukaryota"/>
</dbReference>
<protein>
    <submittedName>
        <fullName evidence="2">Uncharacterized protein</fullName>
    </submittedName>
</protein>
<dbReference type="GO" id="GO:0098592">
    <property type="term" value="C:cytoplasmic side of apical plasma membrane"/>
    <property type="evidence" value="ECO:0000318"/>
    <property type="project" value="GO_Central"/>
</dbReference>
<dbReference type="PANTHER" id="PTHR13429">
    <property type="entry name" value="FERM DOMAIN (PROTEIN4.1-EZRIN-RADIXIN-MOESIN) FAMILY"/>
    <property type="match status" value="1"/>
</dbReference>
<feature type="compositionally biased region" description="Polar residues" evidence="1">
    <location>
        <begin position="452"/>
        <end position="466"/>
    </location>
</feature>
<name>E9GI18_DAPPU</name>
<feature type="region of interest" description="Disordered" evidence="1">
    <location>
        <begin position="647"/>
        <end position="793"/>
    </location>
</feature>
<dbReference type="InterPro" id="IPR047145">
    <property type="entry name" value="FRMD6-like"/>
</dbReference>
<sequence length="907" mass="93935">MANTPLAATVSALSNGGSLRSLRSAKVSVASDDCGSAVDYSVQSGPAADSSSSASTSSAAAAAMCASPKLDFTVTSAVPNTGTYPRRSTVSNTLDSDSDYVTLPPLCPRMQDNNVVMVPNSYVFMEPMQPKNGGQVTVACVNQLSLRHGVNCKMIDDVASTTYSASSCSSSQMMGLTRPMSAAAAAAAAAAASEAAARFITTRPTISILQAHTASTAPATQPSFATPAQHLIPPPPYDIRQHPFHAVYAEDSLNDTKTNGSSSLYGVITTDPEVAASVAAGNSGAQVAPVIGKNNYLDIHATNTLSRRPQHPIPSGAQQQSASAQIVQQVNGTVTGGASVPYEQYHLGIPPPPQYPGNGVNSSSKASFATVYTNQVTQSQIEQFKAQLYSDVDYVIYPHKDPSLSQQEYLDVKEAASFISSAASSTYSDQGQMMLMGDGAYLPPPPPYRAPSTKSGASSVYRSSPMPNVHLPPVSSTGGIVLSGTTPASHPPLQHLGYGYSSHHQGAGARPASVHYASNQSSSSGNYSSSYSTSNYSSNYSAQVPMAYVPYPSKYLSCQSLASSHSSNPSAAYSASGCYSASSSHSMTGSYEPIGAAIQHAGAALRCKPMAPLPDLSRVHSEESILTYDLPQVTTLSSAIARHQEARGLLPPPPPYRKQSLDTPSAPGSTCSSGAPSIATDSTCPSEGAAQGKTTGQPPPKPGGQVNGQSHAYVMPRHPASVSMSQAESSPCRRPALTTPRRNPVAAVQQASQSRPTSWHVDGNNWNVGQGDPAVNGEKSNAPPPPLPPPNSNSAIEAKLQQLQKAAVAIATGPGSIIAEDGKIAKALNLPAFKSVKNSYVVSPSRKHPVSGLYAVTELGKPPSGSRKITPTAFSHPHNNAGSKVSQHTVPNSSSLSNGKTSFGVVP</sequence>
<dbReference type="HOGENOM" id="CLU_320102_0_0_1"/>
<gene>
    <name evidence="2" type="ORF">DAPPUDRAFT_318158</name>
</gene>
<feature type="compositionally biased region" description="Pro residues" evidence="1">
    <location>
        <begin position="782"/>
        <end position="791"/>
    </location>
</feature>
<proteinExistence type="predicted"/>
<evidence type="ECO:0000313" key="3">
    <source>
        <dbReference type="Proteomes" id="UP000000305"/>
    </source>
</evidence>
<feature type="compositionally biased region" description="Polar residues" evidence="1">
    <location>
        <begin position="867"/>
        <end position="901"/>
    </location>
</feature>
<dbReference type="AlphaFoldDB" id="E9GI18"/>
<accession>E9GI18</accession>
<reference evidence="2 3" key="1">
    <citation type="journal article" date="2011" name="Science">
        <title>The ecoresponsive genome of Daphnia pulex.</title>
        <authorList>
            <person name="Colbourne J.K."/>
            <person name="Pfrender M.E."/>
            <person name="Gilbert D."/>
            <person name="Thomas W.K."/>
            <person name="Tucker A."/>
            <person name="Oakley T.H."/>
            <person name="Tokishita S."/>
            <person name="Aerts A."/>
            <person name="Arnold G.J."/>
            <person name="Basu M.K."/>
            <person name="Bauer D.J."/>
            <person name="Caceres C.E."/>
            <person name="Carmel L."/>
            <person name="Casola C."/>
            <person name="Choi J.H."/>
            <person name="Detter J.C."/>
            <person name="Dong Q."/>
            <person name="Dusheyko S."/>
            <person name="Eads B.D."/>
            <person name="Frohlich T."/>
            <person name="Geiler-Samerotte K.A."/>
            <person name="Gerlach D."/>
            <person name="Hatcher P."/>
            <person name="Jogdeo S."/>
            <person name="Krijgsveld J."/>
            <person name="Kriventseva E.V."/>
            <person name="Kultz D."/>
            <person name="Laforsch C."/>
            <person name="Lindquist E."/>
            <person name="Lopez J."/>
            <person name="Manak J.R."/>
            <person name="Muller J."/>
            <person name="Pangilinan J."/>
            <person name="Patwardhan R.P."/>
            <person name="Pitluck S."/>
            <person name="Pritham E.J."/>
            <person name="Rechtsteiner A."/>
            <person name="Rho M."/>
            <person name="Rogozin I.B."/>
            <person name="Sakarya O."/>
            <person name="Salamov A."/>
            <person name="Schaack S."/>
            <person name="Shapiro H."/>
            <person name="Shiga Y."/>
            <person name="Skalitzky C."/>
            <person name="Smith Z."/>
            <person name="Souvorov A."/>
            <person name="Sung W."/>
            <person name="Tang Z."/>
            <person name="Tsuchiya D."/>
            <person name="Tu H."/>
            <person name="Vos H."/>
            <person name="Wang M."/>
            <person name="Wolf Y.I."/>
            <person name="Yamagata H."/>
            <person name="Yamada T."/>
            <person name="Ye Y."/>
            <person name="Shaw J.R."/>
            <person name="Andrews J."/>
            <person name="Crease T.J."/>
            <person name="Tang H."/>
            <person name="Lucas S.M."/>
            <person name="Robertson H.M."/>
            <person name="Bork P."/>
            <person name="Koonin E.V."/>
            <person name="Zdobnov E.M."/>
            <person name="Grigoriev I.V."/>
            <person name="Lynch M."/>
            <person name="Boore J.L."/>
        </authorList>
    </citation>
    <scope>NUCLEOTIDE SEQUENCE [LARGE SCALE GENOMIC DNA]</scope>
</reference>
<feature type="region of interest" description="Disordered" evidence="1">
    <location>
        <begin position="492"/>
        <end position="520"/>
    </location>
</feature>
<dbReference type="OrthoDB" id="5957665at2759"/>
<feature type="region of interest" description="Disordered" evidence="1">
    <location>
        <begin position="445"/>
        <end position="469"/>
    </location>
</feature>
<keyword evidence="3" id="KW-1185">Reference proteome</keyword>
<feature type="region of interest" description="Disordered" evidence="1">
    <location>
        <begin position="859"/>
        <end position="907"/>
    </location>
</feature>
<dbReference type="EMBL" id="GL732545">
    <property type="protein sequence ID" value="EFX80953.1"/>
    <property type="molecule type" value="Genomic_DNA"/>
</dbReference>